<dbReference type="InterPro" id="IPR001611">
    <property type="entry name" value="Leu-rich_rpt"/>
</dbReference>
<proteinExistence type="predicted"/>
<dbReference type="GO" id="GO:0004252">
    <property type="term" value="F:serine-type endopeptidase activity"/>
    <property type="evidence" value="ECO:0007669"/>
    <property type="project" value="InterPro"/>
</dbReference>
<keyword evidence="8" id="KW-1185">Reference proteome</keyword>
<dbReference type="SUPFAM" id="SSF52743">
    <property type="entry name" value="Subtilisin-like"/>
    <property type="match status" value="1"/>
</dbReference>
<reference evidence="7 8" key="1">
    <citation type="journal article" date="2020" name="IScience">
        <title>Genome Sequencing of the Endangered Kingdonia uniflora (Circaeasteraceae, Ranunculales) Reveals Potential Mechanisms of Evolutionary Specialization.</title>
        <authorList>
            <person name="Sun Y."/>
            <person name="Deng T."/>
            <person name="Zhang A."/>
            <person name="Moore M.J."/>
            <person name="Landis J.B."/>
            <person name="Lin N."/>
            <person name="Zhang H."/>
            <person name="Zhang X."/>
            <person name="Huang J."/>
            <person name="Zhang X."/>
            <person name="Sun H."/>
            <person name="Wang H."/>
        </authorList>
    </citation>
    <scope>NUCLEOTIDE SEQUENCE [LARGE SCALE GENOMIC DNA]</scope>
    <source>
        <strain evidence="7">TB1705</strain>
        <tissue evidence="7">Leaf</tissue>
    </source>
</reference>
<dbReference type="Pfam" id="PF13855">
    <property type="entry name" value="LRR_8"/>
    <property type="match status" value="1"/>
</dbReference>
<dbReference type="OrthoDB" id="206201at2759"/>
<protein>
    <recommendedName>
        <fullName evidence="6">Peptidase S8/S53 domain-containing protein</fullName>
    </recommendedName>
</protein>
<dbReference type="AlphaFoldDB" id="A0A7J7P6G4"/>
<dbReference type="InterPro" id="IPR051824">
    <property type="entry name" value="LRR_Rcpt-Like_S/T_Kinase"/>
</dbReference>
<dbReference type="PANTHER" id="PTHR48006:SF20">
    <property type="entry name" value="OS08G0276400 PROTEIN"/>
    <property type="match status" value="1"/>
</dbReference>
<dbReference type="Pfam" id="PF00082">
    <property type="entry name" value="Peptidase_S8"/>
    <property type="match status" value="1"/>
</dbReference>
<name>A0A7J7P6G4_9MAGN</name>
<dbReference type="SUPFAM" id="SSF52058">
    <property type="entry name" value="L domain-like"/>
    <property type="match status" value="1"/>
</dbReference>
<dbReference type="PANTHER" id="PTHR48006">
    <property type="entry name" value="LEUCINE-RICH REPEAT-CONTAINING PROTEIN DDB_G0281931-RELATED"/>
    <property type="match status" value="1"/>
</dbReference>
<sequence>MVCDTQKKYVIGLLASGLDLSGLIPESTIGKLNKLQSLDLSNNKITGFSSDFWSLGRSFKTLNLSYNQIFGSLPSNIGNFGGWESLDLSFNSFSGVIPASFSSLSGLQVLKLDGNGFGGSIPVRILKCQNLVSVSITSNQITGTVPDGFNIAFPKLKNLDISGNAIQGRSLDISGMKSITYLNISMNMFKGFVMGVFEAPLEVNANSSFNWSHLVYLDLSENQLSGESFHDLNDAHNLKHLNLAHNRFSQQEFPEINVKVATSVPVVIFEKPLLNFTFSDLLYVTSNFKRGTLLAEERFEPVYKGFLPGGARGTADEMDIEFLGENMRYATKSKLVKSPGKLSVSPLPRDDSVPMRNAPHFVSGSVPMPVPALPENKMTRFEGESQSTTEKGKRDVRKAPSFSGPLMLPNKASSNSYSAPIRSSRGQTVKLLLLPRILENCATVETASERERLLLQKISKLQTRMININDELTAEKLKHMRPNISALGVDILAAWSPLAPPSDVQEDKRSMKYNIISRTSMACPHVIGATAYIKTFHPDWSPSAIKYALMTTAIPVNSSRNLDAKFSYGADVIDPVKAINPGLVYDIVEDDLWLLY</sequence>
<dbReference type="InterPro" id="IPR036852">
    <property type="entry name" value="Peptidase_S8/S53_dom_sf"/>
</dbReference>
<keyword evidence="1" id="KW-0433">Leucine-rich repeat</keyword>
<evidence type="ECO:0000256" key="2">
    <source>
        <dbReference type="ARBA" id="ARBA00022729"/>
    </source>
</evidence>
<keyword evidence="3" id="KW-0677">Repeat</keyword>
<evidence type="ECO:0000256" key="3">
    <source>
        <dbReference type="ARBA" id="ARBA00022737"/>
    </source>
</evidence>
<feature type="domain" description="Peptidase S8/S53" evidence="6">
    <location>
        <begin position="479"/>
        <end position="568"/>
    </location>
</feature>
<dbReference type="Proteomes" id="UP000541444">
    <property type="component" value="Unassembled WGS sequence"/>
</dbReference>
<dbReference type="Gene3D" id="3.40.50.200">
    <property type="entry name" value="Peptidase S8/S53 domain"/>
    <property type="match status" value="1"/>
</dbReference>
<evidence type="ECO:0000313" key="8">
    <source>
        <dbReference type="Proteomes" id="UP000541444"/>
    </source>
</evidence>
<dbReference type="InterPro" id="IPR000209">
    <property type="entry name" value="Peptidase_S8/S53_dom"/>
</dbReference>
<comment type="caution">
    <text evidence="7">The sequence shown here is derived from an EMBL/GenBank/DDBJ whole genome shotgun (WGS) entry which is preliminary data.</text>
</comment>
<dbReference type="GO" id="GO:0006508">
    <property type="term" value="P:proteolysis"/>
    <property type="evidence" value="ECO:0007669"/>
    <property type="project" value="InterPro"/>
</dbReference>
<gene>
    <name evidence="7" type="ORF">GIB67_026360</name>
</gene>
<evidence type="ECO:0000256" key="4">
    <source>
        <dbReference type="ARBA" id="ARBA00023180"/>
    </source>
</evidence>
<dbReference type="Pfam" id="PF00560">
    <property type="entry name" value="LRR_1"/>
    <property type="match status" value="3"/>
</dbReference>
<evidence type="ECO:0000259" key="6">
    <source>
        <dbReference type="Pfam" id="PF00082"/>
    </source>
</evidence>
<dbReference type="Gene3D" id="3.80.10.10">
    <property type="entry name" value="Ribonuclease Inhibitor"/>
    <property type="match status" value="2"/>
</dbReference>
<evidence type="ECO:0000313" key="7">
    <source>
        <dbReference type="EMBL" id="KAF6174872.1"/>
    </source>
</evidence>
<evidence type="ECO:0000256" key="5">
    <source>
        <dbReference type="SAM" id="MobiDB-lite"/>
    </source>
</evidence>
<keyword evidence="4" id="KW-0325">Glycoprotein</keyword>
<accession>A0A7J7P6G4</accession>
<dbReference type="FunFam" id="3.80.10.10:FF:000041">
    <property type="entry name" value="LRR receptor-like serine/threonine-protein kinase ERECTA"/>
    <property type="match status" value="1"/>
</dbReference>
<feature type="region of interest" description="Disordered" evidence="5">
    <location>
        <begin position="380"/>
        <end position="421"/>
    </location>
</feature>
<dbReference type="PROSITE" id="PS51450">
    <property type="entry name" value="LRR"/>
    <property type="match status" value="1"/>
</dbReference>
<keyword evidence="2" id="KW-0732">Signal</keyword>
<dbReference type="InterPro" id="IPR032675">
    <property type="entry name" value="LRR_dom_sf"/>
</dbReference>
<dbReference type="EMBL" id="JACGCM010000223">
    <property type="protein sequence ID" value="KAF6174872.1"/>
    <property type="molecule type" value="Genomic_DNA"/>
</dbReference>
<organism evidence="7 8">
    <name type="scientific">Kingdonia uniflora</name>
    <dbReference type="NCBI Taxonomy" id="39325"/>
    <lineage>
        <taxon>Eukaryota</taxon>
        <taxon>Viridiplantae</taxon>
        <taxon>Streptophyta</taxon>
        <taxon>Embryophyta</taxon>
        <taxon>Tracheophyta</taxon>
        <taxon>Spermatophyta</taxon>
        <taxon>Magnoliopsida</taxon>
        <taxon>Ranunculales</taxon>
        <taxon>Circaeasteraceae</taxon>
        <taxon>Kingdonia</taxon>
    </lineage>
</organism>
<dbReference type="Gene3D" id="3.30.200.20">
    <property type="entry name" value="Phosphorylase Kinase, domain 1"/>
    <property type="match status" value="1"/>
</dbReference>
<evidence type="ECO:0000256" key="1">
    <source>
        <dbReference type="ARBA" id="ARBA00022614"/>
    </source>
</evidence>